<dbReference type="EMBL" id="JADEVV010000023">
    <property type="protein sequence ID" value="MBE9254081.1"/>
    <property type="molecule type" value="Genomic_DNA"/>
</dbReference>
<comment type="caution">
    <text evidence="2">The sequence shown here is derived from an EMBL/GenBank/DDBJ whole genome shotgun (WGS) entry which is preliminary data.</text>
</comment>
<dbReference type="RefSeq" id="WP_194019761.1">
    <property type="nucleotide sequence ID" value="NZ_JADEVV010000023.1"/>
</dbReference>
<evidence type="ECO:0000259" key="1">
    <source>
        <dbReference type="Pfam" id="PF05685"/>
    </source>
</evidence>
<dbReference type="PANTHER" id="PTHR35400">
    <property type="entry name" value="SLR1083 PROTEIN"/>
    <property type="match status" value="1"/>
</dbReference>
<dbReference type="Gene3D" id="3.90.1570.10">
    <property type="entry name" value="tt1808, chain A"/>
    <property type="match status" value="1"/>
</dbReference>
<dbReference type="GO" id="GO:0004519">
    <property type="term" value="F:endonuclease activity"/>
    <property type="evidence" value="ECO:0007669"/>
    <property type="project" value="UniProtKB-KW"/>
</dbReference>
<gene>
    <name evidence="2" type="ORF">IQ217_09565</name>
</gene>
<dbReference type="Pfam" id="PF05685">
    <property type="entry name" value="Uma2"/>
    <property type="match status" value="1"/>
</dbReference>
<feature type="domain" description="Putative restriction endonuclease" evidence="1">
    <location>
        <begin position="10"/>
        <end position="175"/>
    </location>
</feature>
<sequence>MVTLLKWTVPDYHQLIEQGLLEGKKVELLDGNLVTMAPEGPLHSYTTNTVADYLRQNLHGLALVREAHPITLSQSEPEPDIAIVLPPQERYKEKHPQADDIFWLMEIAHSTQAYDLNDKKQIYAQEGIPEYWVADLTNRQLFVFWAPDNGNYRWQQSHSDGIICSQAFPDIKISVQEMLHW</sequence>
<evidence type="ECO:0000313" key="3">
    <source>
        <dbReference type="Proteomes" id="UP000658720"/>
    </source>
</evidence>
<proteinExistence type="predicted"/>
<keyword evidence="2" id="KW-0255">Endonuclease</keyword>
<dbReference type="InterPro" id="IPR011335">
    <property type="entry name" value="Restrct_endonuc-II-like"/>
</dbReference>
<dbReference type="InterPro" id="IPR008538">
    <property type="entry name" value="Uma2"/>
</dbReference>
<keyword evidence="2" id="KW-0540">Nuclease</keyword>
<dbReference type="Proteomes" id="UP000658720">
    <property type="component" value="Unassembled WGS sequence"/>
</dbReference>
<dbReference type="InterPro" id="IPR012296">
    <property type="entry name" value="Nuclease_put_TT1808"/>
</dbReference>
<dbReference type="SUPFAM" id="SSF52980">
    <property type="entry name" value="Restriction endonuclease-like"/>
    <property type="match status" value="1"/>
</dbReference>
<evidence type="ECO:0000313" key="2">
    <source>
        <dbReference type="EMBL" id="MBE9254081.1"/>
    </source>
</evidence>
<dbReference type="CDD" id="cd06260">
    <property type="entry name" value="DUF820-like"/>
    <property type="match status" value="1"/>
</dbReference>
<keyword evidence="2" id="KW-0378">Hydrolase</keyword>
<dbReference type="PANTHER" id="PTHR35400:SF1">
    <property type="entry name" value="SLR1083 PROTEIN"/>
    <property type="match status" value="1"/>
</dbReference>
<keyword evidence="3" id="KW-1185">Reference proteome</keyword>
<accession>A0ABR9VSR7</accession>
<protein>
    <submittedName>
        <fullName evidence="2">Uma2 family endonuclease</fullName>
    </submittedName>
</protein>
<reference evidence="2 3" key="1">
    <citation type="submission" date="2020-10" db="EMBL/GenBank/DDBJ databases">
        <authorList>
            <person name="Castelo-Branco R."/>
            <person name="Eusebio N."/>
            <person name="Adriana R."/>
            <person name="Vieira A."/>
            <person name="Brugerolle De Fraissinette N."/>
            <person name="Rezende De Castro R."/>
            <person name="Schneider M.P."/>
            <person name="Vasconcelos V."/>
            <person name="Leao P.N."/>
        </authorList>
    </citation>
    <scope>NUCLEOTIDE SEQUENCE [LARGE SCALE GENOMIC DNA]</scope>
    <source>
        <strain evidence="2 3">LEGE 00031</strain>
    </source>
</reference>
<name>A0ABR9VSR7_9SYNC</name>
<organism evidence="2 3">
    <name type="scientific">Synechocystis salina LEGE 00031</name>
    <dbReference type="NCBI Taxonomy" id="1828736"/>
    <lineage>
        <taxon>Bacteria</taxon>
        <taxon>Bacillati</taxon>
        <taxon>Cyanobacteriota</taxon>
        <taxon>Cyanophyceae</taxon>
        <taxon>Synechococcales</taxon>
        <taxon>Merismopediaceae</taxon>
        <taxon>Synechocystis</taxon>
    </lineage>
</organism>